<evidence type="ECO:0000313" key="13">
    <source>
        <dbReference type="RefSeq" id="XP_045369392.1"/>
    </source>
</evidence>
<evidence type="ECO:0000256" key="10">
    <source>
        <dbReference type="ARBA" id="ARBA00042973"/>
    </source>
</evidence>
<evidence type="ECO:0000256" key="5">
    <source>
        <dbReference type="ARBA" id="ARBA00022833"/>
    </source>
</evidence>
<dbReference type="AlphaFoldDB" id="A0A9W3FZ73"/>
<dbReference type="PANTHER" id="PTHR11040:SF211">
    <property type="entry name" value="ZINC TRANSPORTER ZIP11"/>
    <property type="match status" value="1"/>
</dbReference>
<organism evidence="13">
    <name type="scientific">Camelus bactrianus</name>
    <name type="common">Bactrian camel</name>
    <dbReference type="NCBI Taxonomy" id="9837"/>
    <lineage>
        <taxon>Eukaryota</taxon>
        <taxon>Metazoa</taxon>
        <taxon>Chordata</taxon>
        <taxon>Craniata</taxon>
        <taxon>Vertebrata</taxon>
        <taxon>Euteleostomi</taxon>
        <taxon>Mammalia</taxon>
        <taxon>Eutheria</taxon>
        <taxon>Laurasiatheria</taxon>
        <taxon>Artiodactyla</taxon>
        <taxon>Tylopoda</taxon>
        <taxon>Camelidae</taxon>
        <taxon>Camelus</taxon>
    </lineage>
</organism>
<comment type="subcellular location">
    <subcellularLocation>
        <location evidence="1">Cell membrane</location>
        <topology evidence="1">Multi-pass membrane protein</topology>
    </subcellularLocation>
</comment>
<keyword evidence="6 12" id="KW-1133">Transmembrane helix</keyword>
<dbReference type="GO" id="GO:0005385">
    <property type="term" value="F:zinc ion transmembrane transporter activity"/>
    <property type="evidence" value="ECO:0007669"/>
    <property type="project" value="TreeGrafter"/>
</dbReference>
<evidence type="ECO:0000256" key="2">
    <source>
        <dbReference type="ARBA" id="ARBA00006939"/>
    </source>
</evidence>
<feature type="compositionally biased region" description="Gly residues" evidence="11">
    <location>
        <begin position="26"/>
        <end position="42"/>
    </location>
</feature>
<dbReference type="PANTHER" id="PTHR11040">
    <property type="entry name" value="ZINC/IRON TRANSPORTER"/>
    <property type="match status" value="1"/>
</dbReference>
<keyword evidence="5" id="KW-0862">Zinc</keyword>
<feature type="transmembrane region" description="Helical" evidence="12">
    <location>
        <begin position="248"/>
        <end position="270"/>
    </location>
</feature>
<feature type="region of interest" description="Disordered" evidence="11">
    <location>
        <begin position="25"/>
        <end position="48"/>
    </location>
</feature>
<evidence type="ECO:0000256" key="6">
    <source>
        <dbReference type="ARBA" id="ARBA00022989"/>
    </source>
</evidence>
<evidence type="ECO:0000256" key="11">
    <source>
        <dbReference type="SAM" id="MobiDB-lite"/>
    </source>
</evidence>
<evidence type="ECO:0000256" key="7">
    <source>
        <dbReference type="ARBA" id="ARBA00023136"/>
    </source>
</evidence>
<sequence>MLQRKPARAVNQRIYSPGWIRQWRQGGAGPGGGGTRVPGGGKQEVTPGVEPASLRLRGLMEVEWGLERAPKADLRWKPWLCCRGHVGGFLLVPPGPSGGDGHVLWRLWRLGLLPRGCRLHPRRCFCLLGRPPDASPDKSENGEAYQRKKAVASDLPEGPAAPMSSRGNPTQPSSSSWRRIALLILAITVHNVPEGLAVGVGFGAVEKTASATFESARNLAIGIGIQNFPEGLAVSLPLRGAGFSTWRAFWYGQLSGMVEPLAGVFGAFAVVLAEPLLPYALAFAAGAMVYVVMDDIIPEAQISGNGKLASWASILGFVVMMSLDVGLG</sequence>
<dbReference type="InterPro" id="IPR003689">
    <property type="entry name" value="ZIP"/>
</dbReference>
<keyword evidence="3" id="KW-1003">Cell membrane</keyword>
<proteinExistence type="inferred from homology"/>
<protein>
    <recommendedName>
        <fullName evidence="8">Zinc transporter ZIP11</fullName>
    </recommendedName>
    <alternativeName>
        <fullName evidence="9">Solute carrier family 39 member 11</fullName>
    </alternativeName>
    <alternativeName>
        <fullName evidence="10">Zrt- and Irt-like protein 11</fullName>
    </alternativeName>
</protein>
<comment type="similarity">
    <text evidence="2">Belongs to the ZIP transporter (TC 2.A.5) family.</text>
</comment>
<evidence type="ECO:0000256" key="1">
    <source>
        <dbReference type="ARBA" id="ARBA00004651"/>
    </source>
</evidence>
<evidence type="ECO:0000256" key="3">
    <source>
        <dbReference type="ARBA" id="ARBA00022475"/>
    </source>
</evidence>
<accession>A0A9W3FZ73</accession>
<evidence type="ECO:0000256" key="8">
    <source>
        <dbReference type="ARBA" id="ARBA00040593"/>
    </source>
</evidence>
<evidence type="ECO:0000256" key="9">
    <source>
        <dbReference type="ARBA" id="ARBA00042540"/>
    </source>
</evidence>
<dbReference type="RefSeq" id="XP_045369392.1">
    <property type="nucleotide sequence ID" value="XM_045513436.1"/>
</dbReference>
<feature type="transmembrane region" description="Helical" evidence="12">
    <location>
        <begin position="308"/>
        <end position="327"/>
    </location>
</feature>
<feature type="transmembrane region" description="Helical" evidence="12">
    <location>
        <begin position="276"/>
        <end position="296"/>
    </location>
</feature>
<dbReference type="GO" id="GO:0005886">
    <property type="term" value="C:plasma membrane"/>
    <property type="evidence" value="ECO:0007669"/>
    <property type="project" value="UniProtKB-SubCell"/>
</dbReference>
<keyword evidence="4 12" id="KW-0812">Transmembrane</keyword>
<feature type="region of interest" description="Disordered" evidence="11">
    <location>
        <begin position="130"/>
        <end position="174"/>
    </location>
</feature>
<dbReference type="Pfam" id="PF02535">
    <property type="entry name" value="Zip"/>
    <property type="match status" value="1"/>
</dbReference>
<name>A0A9W3FZ73_CAMBA</name>
<keyword evidence="7 12" id="KW-0472">Membrane</keyword>
<evidence type="ECO:0000256" key="4">
    <source>
        <dbReference type="ARBA" id="ARBA00022692"/>
    </source>
</evidence>
<evidence type="ECO:0000256" key="12">
    <source>
        <dbReference type="SAM" id="Phobius"/>
    </source>
</evidence>
<feature type="compositionally biased region" description="Polar residues" evidence="11">
    <location>
        <begin position="165"/>
        <end position="174"/>
    </location>
</feature>
<reference evidence="13" key="1">
    <citation type="submission" date="2025-08" db="UniProtKB">
        <authorList>
            <consortium name="RefSeq"/>
        </authorList>
    </citation>
    <scope>IDENTIFICATION</scope>
    <source>
        <tissue evidence="13">Blood</tissue>
    </source>
</reference>
<gene>
    <name evidence="13" type="primary">SLC39A11</name>
</gene>
<dbReference type="CTD" id="201266"/>